<feature type="transmembrane region" description="Helical" evidence="1">
    <location>
        <begin position="49"/>
        <end position="66"/>
    </location>
</feature>
<organism evidence="2 3">
    <name type="scientific">Phocaeicola plebeius</name>
    <dbReference type="NCBI Taxonomy" id="310297"/>
    <lineage>
        <taxon>Bacteria</taxon>
        <taxon>Pseudomonadati</taxon>
        <taxon>Bacteroidota</taxon>
        <taxon>Bacteroidia</taxon>
        <taxon>Bacteroidales</taxon>
        <taxon>Bacteroidaceae</taxon>
        <taxon>Phocaeicola</taxon>
    </lineage>
</organism>
<feature type="transmembrane region" description="Helical" evidence="1">
    <location>
        <begin position="20"/>
        <end position="43"/>
    </location>
</feature>
<dbReference type="Proteomes" id="UP000260814">
    <property type="component" value="Unassembled WGS sequence"/>
</dbReference>
<keyword evidence="1" id="KW-0812">Transmembrane</keyword>
<comment type="caution">
    <text evidence="2">The sequence shown here is derived from an EMBL/GenBank/DDBJ whole genome shotgun (WGS) entry which is preliminary data.</text>
</comment>
<dbReference type="EMBL" id="QSTW01000045">
    <property type="protein sequence ID" value="RGM84361.1"/>
    <property type="molecule type" value="Genomic_DNA"/>
</dbReference>
<dbReference type="AlphaFoldDB" id="A0A3E4Z3I6"/>
<sequence>MNMRAQGIFLNYIEEWARLLFLLQILGFSLSFFTKIALFMFYYKYRYGLILSNCFVFEVICVKMRIMRAKKYDIFS</sequence>
<gene>
    <name evidence="2" type="ORF">DXB87_17210</name>
</gene>
<reference evidence="2 3" key="1">
    <citation type="submission" date="2018-08" db="EMBL/GenBank/DDBJ databases">
        <title>A genome reference for cultivated species of the human gut microbiota.</title>
        <authorList>
            <person name="Zou Y."/>
            <person name="Xue W."/>
            <person name="Luo G."/>
        </authorList>
    </citation>
    <scope>NUCLEOTIDE SEQUENCE [LARGE SCALE GENOMIC DNA]</scope>
    <source>
        <strain evidence="2 3">OM06-2</strain>
    </source>
</reference>
<keyword evidence="1" id="KW-0472">Membrane</keyword>
<evidence type="ECO:0000313" key="3">
    <source>
        <dbReference type="Proteomes" id="UP000260814"/>
    </source>
</evidence>
<name>A0A3E4Z3I6_9BACT</name>
<protein>
    <submittedName>
        <fullName evidence="2">Uncharacterized protein</fullName>
    </submittedName>
</protein>
<keyword evidence="1" id="KW-1133">Transmembrane helix</keyword>
<proteinExistence type="predicted"/>
<evidence type="ECO:0000313" key="2">
    <source>
        <dbReference type="EMBL" id="RGM84361.1"/>
    </source>
</evidence>
<accession>A0A3E4Z3I6</accession>
<evidence type="ECO:0000256" key="1">
    <source>
        <dbReference type="SAM" id="Phobius"/>
    </source>
</evidence>